<name>A0AAV4LHP5_9BACL</name>
<dbReference type="Pfam" id="PF01368">
    <property type="entry name" value="DHH"/>
    <property type="match status" value="1"/>
</dbReference>
<dbReference type="NCBIfam" id="TIGR00644">
    <property type="entry name" value="recJ"/>
    <property type="match status" value="1"/>
</dbReference>
<accession>A0AAV4LHP5</accession>
<dbReference type="Proteomes" id="UP001057291">
    <property type="component" value="Unassembled WGS sequence"/>
</dbReference>
<dbReference type="InterPro" id="IPR001667">
    <property type="entry name" value="DDH_dom"/>
</dbReference>
<dbReference type="GO" id="GO:0003676">
    <property type="term" value="F:nucleic acid binding"/>
    <property type="evidence" value="ECO:0007669"/>
    <property type="project" value="InterPro"/>
</dbReference>
<keyword evidence="4" id="KW-0378">Hydrolase</keyword>
<proteinExistence type="inferred from homology"/>
<keyword evidence="3" id="KW-0540">Nuclease</keyword>
<dbReference type="Gene3D" id="3.90.1640.30">
    <property type="match status" value="1"/>
</dbReference>
<dbReference type="InterPro" id="IPR018779">
    <property type="entry name" value="RecJ_C"/>
</dbReference>
<evidence type="ECO:0000259" key="8">
    <source>
        <dbReference type="Pfam" id="PF10141"/>
    </source>
</evidence>
<evidence type="ECO:0000256" key="1">
    <source>
        <dbReference type="ARBA" id="ARBA00005915"/>
    </source>
</evidence>
<sequence length="800" mass="91074">MQEKRNMRWVMKDADETRSQALAEELGVPVAVGRLLVQRNKVTVEEAQRFLYPDKHAFYDPFIMKDMGKAVERIRRAIKEREHIMVYGDYDADGATATSMLYLALKELGAHVEYYIPDRFAEGYGLNEAAIRMAKDQGFSLVITVDNGISANDEVRIASEIGLDLIITDHHTPPEQLPEAYAILNPKQPGCPYPDKMLAGVGVVFKLVHALFDRVPEEYFELAAIGTVADLAPLDDENRLLTVFGLEQLNQHPRAGIQALIDVSGLAGRKLTAGHIGFSLGPRINAAGRLDSATNAVELLITEDPLRAKELALFLEEQNRERREIGDVIFEEAVQEVEAHPEWLEARILVLASGHWNAGVIGIVASRLVERYYRPVLMISVTDGMGKGSARSIQGFHLYEALHACEDLLEHYGGHKMAAGFSVREEKIPLLRNRLQALAQEWLTEEDLIPQLSIDAQINLPDIDISLVEQIAALGPFGFGNPSPRFLMQALDLRGYRAVGKEQEHLQMTLGQGVAQIGCVAFQRGTEVEQVKECSQLDVVGELAINEWNGQKRLQLIVHDWRPSSVQVFDLRDRKDRVQWVEQMQRKRPLLLACFSEAAYHEAKRTFCLYPWEEQVPSLIVRVNENGTIEGAPEGHPADVVVYDLPYSLEQFQAFVSHLHNGVRLYMLQGEKEYQQALREANDWIPDRDAFAHVFRTLKRLEKATKEELLSAIHRTYAEHLEWMMQVFIELGFAYNHKNTYYVVKDAEKRSLTEAKSYRERLIRTERRKRVIEVIGHASREEMLAWLQEFCLRYREDFVS</sequence>
<keyword evidence="11" id="KW-1185">Reference proteome</keyword>
<evidence type="ECO:0000256" key="3">
    <source>
        <dbReference type="ARBA" id="ARBA00022722"/>
    </source>
</evidence>
<dbReference type="SUPFAM" id="SSF64182">
    <property type="entry name" value="DHH phosphoesterases"/>
    <property type="match status" value="1"/>
</dbReference>
<comment type="caution">
    <text evidence="10">The sequence shown here is derived from an EMBL/GenBank/DDBJ whole genome shotgun (WGS) entry which is preliminary data.</text>
</comment>
<dbReference type="EMBL" id="BOQE01000001">
    <property type="protein sequence ID" value="GIM47224.1"/>
    <property type="molecule type" value="Genomic_DNA"/>
</dbReference>
<evidence type="ECO:0000313" key="11">
    <source>
        <dbReference type="Proteomes" id="UP001057291"/>
    </source>
</evidence>
<evidence type="ECO:0000256" key="4">
    <source>
        <dbReference type="ARBA" id="ARBA00022801"/>
    </source>
</evidence>
<dbReference type="PANTHER" id="PTHR30255">
    <property type="entry name" value="SINGLE-STRANDED-DNA-SPECIFIC EXONUCLEASE RECJ"/>
    <property type="match status" value="1"/>
</dbReference>
<comment type="similarity">
    <text evidence="1">Belongs to the RecJ family.</text>
</comment>
<dbReference type="GO" id="GO:0006281">
    <property type="term" value="P:DNA repair"/>
    <property type="evidence" value="ECO:0007669"/>
    <property type="project" value="InterPro"/>
</dbReference>
<feature type="domain" description="Single-stranded-DNA-specific exonuclease RecJ C-terminal" evidence="8">
    <location>
        <begin position="567"/>
        <end position="767"/>
    </location>
</feature>
<keyword evidence="5 10" id="KW-0269">Exonuclease</keyword>
<evidence type="ECO:0000256" key="5">
    <source>
        <dbReference type="ARBA" id="ARBA00022839"/>
    </source>
</evidence>
<organism evidence="10 11">
    <name type="scientific">Collibacillus ludicampi</name>
    <dbReference type="NCBI Taxonomy" id="2771369"/>
    <lineage>
        <taxon>Bacteria</taxon>
        <taxon>Bacillati</taxon>
        <taxon>Bacillota</taxon>
        <taxon>Bacilli</taxon>
        <taxon>Bacillales</taxon>
        <taxon>Alicyclobacillaceae</taxon>
        <taxon>Collibacillus</taxon>
    </lineage>
</organism>
<dbReference type="InterPro" id="IPR004610">
    <property type="entry name" value="RecJ"/>
</dbReference>
<dbReference type="GO" id="GO:0006310">
    <property type="term" value="P:DNA recombination"/>
    <property type="evidence" value="ECO:0007669"/>
    <property type="project" value="InterPro"/>
</dbReference>
<dbReference type="Gene3D" id="3.10.310.30">
    <property type="match status" value="1"/>
</dbReference>
<evidence type="ECO:0000259" key="6">
    <source>
        <dbReference type="Pfam" id="PF01368"/>
    </source>
</evidence>
<dbReference type="Pfam" id="PF02272">
    <property type="entry name" value="DHHA1"/>
    <property type="match status" value="1"/>
</dbReference>
<dbReference type="InterPro" id="IPR003156">
    <property type="entry name" value="DHHA1_dom"/>
</dbReference>
<evidence type="ECO:0000313" key="10">
    <source>
        <dbReference type="EMBL" id="GIM47224.1"/>
    </source>
</evidence>
<dbReference type="InterPro" id="IPR051673">
    <property type="entry name" value="SSDNA_exonuclease_RecJ"/>
</dbReference>
<evidence type="ECO:0000256" key="2">
    <source>
        <dbReference type="ARBA" id="ARBA00019841"/>
    </source>
</evidence>
<evidence type="ECO:0000259" key="9">
    <source>
        <dbReference type="Pfam" id="PF17768"/>
    </source>
</evidence>
<dbReference type="AlphaFoldDB" id="A0AAV4LHP5"/>
<dbReference type="InterPro" id="IPR038763">
    <property type="entry name" value="DHH_sf"/>
</dbReference>
<protein>
    <recommendedName>
        <fullName evidence="2">Single-stranded-DNA-specific exonuclease RecJ</fullName>
    </recommendedName>
</protein>
<evidence type="ECO:0000259" key="7">
    <source>
        <dbReference type="Pfam" id="PF02272"/>
    </source>
</evidence>
<dbReference type="InterPro" id="IPR041122">
    <property type="entry name" value="RecJ_OB"/>
</dbReference>
<dbReference type="GO" id="GO:0008409">
    <property type="term" value="F:5'-3' exonuclease activity"/>
    <property type="evidence" value="ECO:0007669"/>
    <property type="project" value="InterPro"/>
</dbReference>
<dbReference type="Pfam" id="PF17768">
    <property type="entry name" value="RecJ_OB"/>
    <property type="match status" value="1"/>
</dbReference>
<dbReference type="Pfam" id="PF10141">
    <property type="entry name" value="ssDNA-exonuc_C"/>
    <property type="match status" value="1"/>
</dbReference>
<gene>
    <name evidence="10" type="primary">recJ</name>
    <name evidence="10" type="ORF">DNHGIG_27730</name>
</gene>
<feature type="domain" description="DDH" evidence="6">
    <location>
        <begin position="83"/>
        <end position="227"/>
    </location>
</feature>
<feature type="domain" description="DHHA1" evidence="7">
    <location>
        <begin position="348"/>
        <end position="440"/>
    </location>
</feature>
<feature type="domain" description="RecJ OB" evidence="9">
    <location>
        <begin position="454"/>
        <end position="560"/>
    </location>
</feature>
<dbReference type="PANTHER" id="PTHR30255:SF2">
    <property type="entry name" value="SINGLE-STRANDED-DNA-SPECIFIC EXONUCLEASE RECJ"/>
    <property type="match status" value="1"/>
</dbReference>
<reference evidence="10" key="1">
    <citation type="journal article" date="2023" name="Int. J. Syst. Evol. Microbiol.">
        <title>Collibacillus ludicampi gen. nov., sp. nov., a new soil bacterium of the family Alicyclobacillaceae.</title>
        <authorList>
            <person name="Jojima T."/>
            <person name="Ioku Y."/>
            <person name="Fukuta Y."/>
            <person name="Shirasaka N."/>
            <person name="Matsumura Y."/>
            <person name="Mori M."/>
        </authorList>
    </citation>
    <scope>NUCLEOTIDE SEQUENCE</scope>
    <source>
        <strain evidence="10">TP075</strain>
    </source>
</reference>